<evidence type="ECO:0000313" key="1">
    <source>
        <dbReference type="EMBL" id="CAD8169933.1"/>
    </source>
</evidence>
<evidence type="ECO:0000313" key="3">
    <source>
        <dbReference type="Proteomes" id="UP000689195"/>
    </source>
</evidence>
<evidence type="ECO:0000313" key="2">
    <source>
        <dbReference type="EMBL" id="CAD8169937.1"/>
    </source>
</evidence>
<organism evidence="2 3">
    <name type="scientific">Paramecium pentaurelia</name>
    <dbReference type="NCBI Taxonomy" id="43138"/>
    <lineage>
        <taxon>Eukaryota</taxon>
        <taxon>Sar</taxon>
        <taxon>Alveolata</taxon>
        <taxon>Ciliophora</taxon>
        <taxon>Intramacronucleata</taxon>
        <taxon>Oligohymenophorea</taxon>
        <taxon>Peniculida</taxon>
        <taxon>Parameciidae</taxon>
        <taxon>Paramecium</taxon>
    </lineage>
</organism>
<proteinExistence type="predicted"/>
<accession>A0A8S1V084</accession>
<sequence>MMKLCFQLIRDLENSQQVKVSLLLLLFGVTTKICSIRWMGQIIHLDKRYFQISLIQIFERSIDI</sequence>
<dbReference type="EMBL" id="CAJJDO010000052">
    <property type="protein sequence ID" value="CAD8169933.1"/>
    <property type="molecule type" value="Genomic_DNA"/>
</dbReference>
<name>A0A8S1V084_9CILI</name>
<keyword evidence="3" id="KW-1185">Reference proteome</keyword>
<comment type="caution">
    <text evidence="2">The sequence shown here is derived from an EMBL/GenBank/DDBJ whole genome shotgun (WGS) entry which is preliminary data.</text>
</comment>
<protein>
    <submittedName>
        <fullName evidence="2">Uncharacterized protein</fullName>
    </submittedName>
</protein>
<gene>
    <name evidence="1" type="ORF">PPENT_87.1.T0520056</name>
    <name evidence="2" type="ORF">PPENT_87.1.T0520058</name>
</gene>
<reference evidence="2" key="1">
    <citation type="submission" date="2021-01" db="EMBL/GenBank/DDBJ databases">
        <authorList>
            <consortium name="Genoscope - CEA"/>
            <person name="William W."/>
        </authorList>
    </citation>
    <scope>NUCLEOTIDE SEQUENCE</scope>
</reference>
<dbReference type="Proteomes" id="UP000689195">
    <property type="component" value="Unassembled WGS sequence"/>
</dbReference>
<dbReference type="AlphaFoldDB" id="A0A8S1V084"/>
<dbReference type="EMBL" id="CAJJDO010000052">
    <property type="protein sequence ID" value="CAD8169937.1"/>
    <property type="molecule type" value="Genomic_DNA"/>
</dbReference>